<dbReference type="Proteomes" id="UP000245629">
    <property type="component" value="Plasmid unnamed3"/>
</dbReference>
<evidence type="ECO:0000313" key="5">
    <source>
        <dbReference type="EMBL" id="AWK90001.1"/>
    </source>
</evidence>
<evidence type="ECO:0000313" key="6">
    <source>
        <dbReference type="Proteomes" id="UP000245629"/>
    </source>
</evidence>
<evidence type="ECO:0000256" key="1">
    <source>
        <dbReference type="ARBA" id="ARBA00022741"/>
    </source>
</evidence>
<dbReference type="EMBL" id="CP029358">
    <property type="protein sequence ID" value="AWK90001.1"/>
    <property type="molecule type" value="Genomic_DNA"/>
</dbReference>
<dbReference type="SUPFAM" id="SSF52540">
    <property type="entry name" value="P-loop containing nucleoside triphosphate hydrolases"/>
    <property type="match status" value="1"/>
</dbReference>
<dbReference type="KEGG" id="azz:DEW08_28810"/>
<keyword evidence="1" id="KW-0547">Nucleotide-binding</keyword>
<dbReference type="GO" id="GO:0016787">
    <property type="term" value="F:hydrolase activity"/>
    <property type="evidence" value="ECO:0007669"/>
    <property type="project" value="UniProtKB-KW"/>
</dbReference>
<dbReference type="Gene3D" id="3.40.50.300">
    <property type="entry name" value="P-loop containing nucleotide triphosphate hydrolases"/>
    <property type="match status" value="1"/>
</dbReference>
<keyword evidence="2" id="KW-0378">Hydrolase</keyword>
<keyword evidence="5" id="KW-0614">Plasmid</keyword>
<dbReference type="PANTHER" id="PTHR32341">
    <property type="entry name" value="INTERFERON-INDUCIBLE GTPASE"/>
    <property type="match status" value="1"/>
</dbReference>
<dbReference type="GO" id="GO:0005525">
    <property type="term" value="F:GTP binding"/>
    <property type="evidence" value="ECO:0007669"/>
    <property type="project" value="UniProtKB-KW"/>
</dbReference>
<evidence type="ECO:0000256" key="3">
    <source>
        <dbReference type="ARBA" id="ARBA00023134"/>
    </source>
</evidence>
<dbReference type="InterPro" id="IPR027417">
    <property type="entry name" value="P-loop_NTPase"/>
</dbReference>
<dbReference type="InterPro" id="IPR007743">
    <property type="entry name" value="Immunity-related_GTPase-like"/>
</dbReference>
<protein>
    <recommendedName>
        <fullName evidence="4">IRG-type G domain-containing protein</fullName>
    </recommendedName>
</protein>
<name>A0A2S2CZR6_9PROT</name>
<sequence>MRWRSGMPLHDEVERIRGELYKDDRLRVSVALFGQPGAGKSSLINKMIGQKLAAVGVETDKTVSAGEYESKGITFVDLPGYGTKKFPKEGYFEEFDIPSRDLFLCVTSGKLLQSDAELFSELIKFGKICIFVSNKYDELWEDDIPLSELKQRRRDDIVKHVGHQVPVVFTSCRTNEGLDDLQNLIAQNLHEAKRERWLRSAKAYSQVFLEEKKNACERKVQIAAAVSAANGLNPIPGTDVAVDISTLVVLFREIRESYGLADELVVELKQQSVPLIAQLAGKAAQYAAKEGILMLLKSVATREVVKTTVRFVPVVGQLIAASIGFGITYSAGMSYLKDCHDLATEVLNKRLSY</sequence>
<dbReference type="InterPro" id="IPR030385">
    <property type="entry name" value="G_IRG_dom"/>
</dbReference>
<geneLocation type="plasmid" evidence="5 6">
    <name>unnamed3</name>
</geneLocation>
<dbReference type="InterPro" id="IPR051515">
    <property type="entry name" value="IRG"/>
</dbReference>
<feature type="domain" description="IRG-type G" evidence="4">
    <location>
        <begin position="26"/>
        <end position="191"/>
    </location>
</feature>
<dbReference type="GO" id="GO:0016020">
    <property type="term" value="C:membrane"/>
    <property type="evidence" value="ECO:0007669"/>
    <property type="project" value="InterPro"/>
</dbReference>
<dbReference type="PANTHER" id="PTHR32341:SF10">
    <property type="entry name" value="INTERFERON-INDUCIBLE GTPASE 5"/>
    <property type="match status" value="1"/>
</dbReference>
<dbReference type="OrthoDB" id="9809127at2"/>
<organism evidence="5 6">
    <name type="scientific">Azospirillum thermophilum</name>
    <dbReference type="NCBI Taxonomy" id="2202148"/>
    <lineage>
        <taxon>Bacteria</taxon>
        <taxon>Pseudomonadati</taxon>
        <taxon>Pseudomonadota</taxon>
        <taxon>Alphaproteobacteria</taxon>
        <taxon>Rhodospirillales</taxon>
        <taxon>Azospirillaceae</taxon>
        <taxon>Azospirillum</taxon>
    </lineage>
</organism>
<accession>A0A2S2CZR6</accession>
<keyword evidence="6" id="KW-1185">Reference proteome</keyword>
<evidence type="ECO:0000256" key="2">
    <source>
        <dbReference type="ARBA" id="ARBA00022801"/>
    </source>
</evidence>
<dbReference type="AlphaFoldDB" id="A0A2S2CZR6"/>
<gene>
    <name evidence="5" type="ORF">DEW08_28810</name>
</gene>
<evidence type="ECO:0000259" key="4">
    <source>
        <dbReference type="PROSITE" id="PS51716"/>
    </source>
</evidence>
<dbReference type="Pfam" id="PF05049">
    <property type="entry name" value="IIGP"/>
    <property type="match status" value="1"/>
</dbReference>
<reference evidence="6" key="1">
    <citation type="submission" date="2018-05" db="EMBL/GenBank/DDBJ databases">
        <title>Azospirillum thermophila sp. nov., a novel isolated from hot spring.</title>
        <authorList>
            <person name="Zhao Z."/>
        </authorList>
    </citation>
    <scope>NUCLEOTIDE SEQUENCE [LARGE SCALE GENOMIC DNA]</scope>
    <source>
        <strain evidence="6">CFH 70021</strain>
        <plasmid evidence="6">unnamed3</plasmid>
    </source>
</reference>
<dbReference type="PROSITE" id="PS51716">
    <property type="entry name" value="G_IRG"/>
    <property type="match status" value="1"/>
</dbReference>
<proteinExistence type="predicted"/>
<keyword evidence="3" id="KW-0342">GTP-binding</keyword>